<dbReference type="InterPro" id="IPR021276">
    <property type="entry name" value="DUF2855"/>
</dbReference>
<gene>
    <name evidence="1" type="ORF">TRL7639_01750</name>
</gene>
<organism evidence="1 2">
    <name type="scientific">Falsiruegeria litorea R37</name>
    <dbReference type="NCBI Taxonomy" id="1200284"/>
    <lineage>
        <taxon>Bacteria</taxon>
        <taxon>Pseudomonadati</taxon>
        <taxon>Pseudomonadota</taxon>
        <taxon>Alphaproteobacteria</taxon>
        <taxon>Rhodobacterales</taxon>
        <taxon>Roseobacteraceae</taxon>
        <taxon>Falsiruegeria</taxon>
    </lineage>
</organism>
<dbReference type="EMBL" id="FWFO01000001">
    <property type="protein sequence ID" value="SLN36305.1"/>
    <property type="molecule type" value="Genomic_DNA"/>
</dbReference>
<keyword evidence="2" id="KW-1185">Reference proteome</keyword>
<dbReference type="OrthoDB" id="8953110at2"/>
<protein>
    <recommendedName>
        <fullName evidence="3">DUF2855 domain-containing protein</fullName>
    </recommendedName>
</protein>
<dbReference type="Proteomes" id="UP000193077">
    <property type="component" value="Unassembled WGS sequence"/>
</dbReference>
<name>A0A1Y5SAH0_9RHOB</name>
<sequence length="362" mass="40061">MTEITTLQVRKTNLNELEVSTTHSPDDLRAKILVRIERFGLTANNITYGVVGDRIGYWKFFPTADTTFGVIPVWGIGIVEESGLPEIAAGERLYGYWPMGSHAVLEPGRIDETRFFDASEHRKDLAAVYNRYLRLSNDPQDDPATDDMRMVLWPLYATSFCLYDFALAGEWYGAEQVLIVSASSKTGIGTGYAFQADPSAPKIIGLTSAGNKAKVDALKLYDQVLTYDQIEAGLDNVPTLIIDMSGSGPVISRLHQHLGDNMRFTSHVGLTHYSEAGMGDGYIRERSEMFFAPGHIAKRNADWGPGEFERRSGAFWTKAMHKSADWLTLDHAQGEAQAVSAYRQVLAGKTPADHAWTISLSD</sequence>
<evidence type="ECO:0008006" key="3">
    <source>
        <dbReference type="Google" id="ProtNLM"/>
    </source>
</evidence>
<dbReference type="AlphaFoldDB" id="A0A1Y5SAH0"/>
<proteinExistence type="predicted"/>
<accession>A0A1Y5SAH0</accession>
<evidence type="ECO:0000313" key="2">
    <source>
        <dbReference type="Proteomes" id="UP000193077"/>
    </source>
</evidence>
<dbReference type="RefSeq" id="WP_085795313.1">
    <property type="nucleotide sequence ID" value="NZ_FWFO01000001.1"/>
</dbReference>
<dbReference type="Pfam" id="PF11017">
    <property type="entry name" value="DUF2855"/>
    <property type="match status" value="1"/>
</dbReference>
<reference evidence="1 2" key="1">
    <citation type="submission" date="2017-03" db="EMBL/GenBank/DDBJ databases">
        <authorList>
            <person name="Afonso C.L."/>
            <person name="Miller P.J."/>
            <person name="Scott M.A."/>
            <person name="Spackman E."/>
            <person name="Goraichik I."/>
            <person name="Dimitrov K.M."/>
            <person name="Suarez D.L."/>
            <person name="Swayne D.E."/>
        </authorList>
    </citation>
    <scope>NUCLEOTIDE SEQUENCE [LARGE SCALE GENOMIC DNA]</scope>
    <source>
        <strain evidence="1 2">CECT 7639</strain>
    </source>
</reference>
<evidence type="ECO:0000313" key="1">
    <source>
        <dbReference type="EMBL" id="SLN36305.1"/>
    </source>
</evidence>